<dbReference type="Gene3D" id="3.40.390.10">
    <property type="entry name" value="Collagenase (Catalytic Domain)"/>
    <property type="match status" value="1"/>
</dbReference>
<dbReference type="InterPro" id="IPR029482">
    <property type="entry name" value="HRXXH"/>
</dbReference>
<dbReference type="PANTHER" id="PTHR39399">
    <property type="entry name" value="PROTEIN ZPS1"/>
    <property type="match status" value="1"/>
</dbReference>
<dbReference type="EMBL" id="JBFTWV010000017">
    <property type="protein sequence ID" value="KAL2797801.1"/>
    <property type="molecule type" value="Genomic_DNA"/>
</dbReference>
<keyword evidence="2" id="KW-0732">Signal</keyword>
<dbReference type="InterPro" id="IPR024079">
    <property type="entry name" value="MetalloPept_cat_dom_sf"/>
</dbReference>
<feature type="compositionally biased region" description="Acidic residues" evidence="1">
    <location>
        <begin position="233"/>
        <end position="264"/>
    </location>
</feature>
<sequence length="278" mass="30598">MQFLTLALALAAPIAALPAAQSPRPLEEPIKSPFPIHHSCNATEQRQLATALQETVDLVSHAKTHILRWGNESAIYRKYFGDRPSLTAIGAYDIIINGNSDNVLFRCDNPDGNCQLDGWAGHWRGENATDETVICELSYQTRRSLSTMCGLGYTVSESETNTFWAGDLLHRLYHMPAIGQGLVEHYADGYEGVLELAEGNKTESVHDSETLQYFALEVYAYDVVVPGVGCVGGDEEEATDDQTEETEEAPADEQEDEAAEEEIPENCHTHEGGELHCI</sequence>
<evidence type="ECO:0000313" key="4">
    <source>
        <dbReference type="EMBL" id="KAL2797801.1"/>
    </source>
</evidence>
<protein>
    <submittedName>
        <fullName evidence="4">Antigen 1</fullName>
    </submittedName>
</protein>
<feature type="chain" id="PRO_5046028118" evidence="2">
    <location>
        <begin position="17"/>
        <end position="278"/>
    </location>
</feature>
<gene>
    <name evidence="4" type="ORF">BJX66DRAFT_297263</name>
</gene>
<reference evidence="4 5" key="1">
    <citation type="submission" date="2024-07" db="EMBL/GenBank/DDBJ databases">
        <title>Section-level genome sequencing and comparative genomics of Aspergillus sections Usti and Cavernicolus.</title>
        <authorList>
            <consortium name="Lawrence Berkeley National Laboratory"/>
            <person name="Nybo J.L."/>
            <person name="Vesth T.C."/>
            <person name="Theobald S."/>
            <person name="Frisvad J.C."/>
            <person name="Larsen T.O."/>
            <person name="Kjaerboelling I."/>
            <person name="Rothschild-Mancinelli K."/>
            <person name="Lyhne E.K."/>
            <person name="Kogle M.E."/>
            <person name="Barry K."/>
            <person name="Clum A."/>
            <person name="Na H."/>
            <person name="Ledsgaard L."/>
            <person name="Lin J."/>
            <person name="Lipzen A."/>
            <person name="Kuo A."/>
            <person name="Riley R."/>
            <person name="Mondo S."/>
            <person name="Labutti K."/>
            <person name="Haridas S."/>
            <person name="Pangalinan J."/>
            <person name="Salamov A.A."/>
            <person name="Simmons B.A."/>
            <person name="Magnuson J.K."/>
            <person name="Chen J."/>
            <person name="Drula E."/>
            <person name="Henrissat B."/>
            <person name="Wiebenga A."/>
            <person name="Lubbers R.J."/>
            <person name="Gomes A.C."/>
            <person name="Makela M.R."/>
            <person name="Stajich J."/>
            <person name="Grigoriev I.V."/>
            <person name="Mortensen U.H."/>
            <person name="De Vries R.P."/>
            <person name="Baker S.E."/>
            <person name="Andersen M.R."/>
        </authorList>
    </citation>
    <scope>NUCLEOTIDE SEQUENCE [LARGE SCALE GENOMIC DNA]</scope>
    <source>
        <strain evidence="4 5">CBS 209.92</strain>
    </source>
</reference>
<dbReference type="Pfam" id="PF13933">
    <property type="entry name" value="HRXXH"/>
    <property type="match status" value="1"/>
</dbReference>
<feature type="compositionally biased region" description="Basic and acidic residues" evidence="1">
    <location>
        <begin position="265"/>
        <end position="278"/>
    </location>
</feature>
<dbReference type="PANTHER" id="PTHR39399:SF1">
    <property type="entry name" value="PROTEIN ZPS1"/>
    <property type="match status" value="1"/>
</dbReference>
<feature type="region of interest" description="Disordered" evidence="1">
    <location>
        <begin position="230"/>
        <end position="278"/>
    </location>
</feature>
<comment type="caution">
    <text evidence="4">The sequence shown here is derived from an EMBL/GenBank/DDBJ whole genome shotgun (WGS) entry which is preliminary data.</text>
</comment>
<evidence type="ECO:0000259" key="3">
    <source>
        <dbReference type="Pfam" id="PF13933"/>
    </source>
</evidence>
<feature type="signal peptide" evidence="2">
    <location>
        <begin position="1"/>
        <end position="16"/>
    </location>
</feature>
<dbReference type="InterPro" id="IPR039124">
    <property type="entry name" value="PRA1-like"/>
</dbReference>
<keyword evidence="5" id="KW-1185">Reference proteome</keyword>
<dbReference type="Proteomes" id="UP001610563">
    <property type="component" value="Unassembled WGS sequence"/>
</dbReference>
<dbReference type="CDD" id="cd11307">
    <property type="entry name" value="M35_Asp_f2_like"/>
    <property type="match status" value="1"/>
</dbReference>
<evidence type="ECO:0000256" key="1">
    <source>
        <dbReference type="SAM" id="MobiDB-lite"/>
    </source>
</evidence>
<feature type="domain" description="Putative peptidase" evidence="3">
    <location>
        <begin position="21"/>
        <end position="232"/>
    </location>
</feature>
<evidence type="ECO:0000256" key="2">
    <source>
        <dbReference type="SAM" id="SignalP"/>
    </source>
</evidence>
<organism evidence="4 5">
    <name type="scientific">Aspergillus keveii</name>
    <dbReference type="NCBI Taxonomy" id="714993"/>
    <lineage>
        <taxon>Eukaryota</taxon>
        <taxon>Fungi</taxon>
        <taxon>Dikarya</taxon>
        <taxon>Ascomycota</taxon>
        <taxon>Pezizomycotina</taxon>
        <taxon>Eurotiomycetes</taxon>
        <taxon>Eurotiomycetidae</taxon>
        <taxon>Eurotiales</taxon>
        <taxon>Aspergillaceae</taxon>
        <taxon>Aspergillus</taxon>
        <taxon>Aspergillus subgen. Nidulantes</taxon>
    </lineage>
</organism>
<accession>A0ABR4GFG4</accession>
<name>A0ABR4GFG4_9EURO</name>
<dbReference type="SUPFAM" id="SSF55486">
    <property type="entry name" value="Metalloproteases ('zincins'), catalytic domain"/>
    <property type="match status" value="1"/>
</dbReference>
<proteinExistence type="predicted"/>
<evidence type="ECO:0000313" key="5">
    <source>
        <dbReference type="Proteomes" id="UP001610563"/>
    </source>
</evidence>